<dbReference type="PANTHER" id="PTHR43384">
    <property type="entry name" value="SEPTUM SITE-DETERMINING PROTEIN MIND HOMOLOG, CHLOROPLASTIC-RELATED"/>
    <property type="match status" value="1"/>
</dbReference>
<comment type="caution">
    <text evidence="5">The sequence shown here is derived from an EMBL/GenBank/DDBJ whole genome shotgun (WGS) entry which is preliminary data.</text>
</comment>
<protein>
    <submittedName>
        <fullName evidence="5">AAA family ATPase</fullName>
    </submittedName>
</protein>
<feature type="region of interest" description="Disordered" evidence="3">
    <location>
        <begin position="1"/>
        <end position="23"/>
    </location>
</feature>
<dbReference type="SUPFAM" id="SSF52540">
    <property type="entry name" value="P-loop containing nucleoside triphosphate hydrolases"/>
    <property type="match status" value="1"/>
</dbReference>
<dbReference type="InterPro" id="IPR027417">
    <property type="entry name" value="P-loop_NTPase"/>
</dbReference>
<dbReference type="EMBL" id="JAQOUE010000001">
    <property type="protein sequence ID" value="MDT7041004.1"/>
    <property type="molecule type" value="Genomic_DNA"/>
</dbReference>
<dbReference type="RefSeq" id="WP_313831363.1">
    <property type="nucleotide sequence ID" value="NZ_JAQOUE010000001.1"/>
</dbReference>
<sequence>MSQQSWKPVRLNDGKSGGSKGGSSSQFLVDLVIYNPEVKKTFQEVVDAHPSLQVKDPNDPTVARLVILELDEDPSESFSFIETVVQAVEGREVFLTSPRTDSQVLLEALRAGAKEFFPQPIQESEVGVALEKFVTRCQQATKEHTKKVGNILCLLGGKGGVGTTTVAVNLGLGLHGASPGRSVVLVELNQHGGDLAIFLDVQSNHSLRDLGSDLTRLDLALLTRVLTKHSSGMHILPSGYDDLSSGRISPESVEPILKLLQSVFDHVVVDCGHVLDLPTKKVLEMASTIIVMSTLIVPVIHRTKKILDLLRNSGIDGKKVRVVFNRFSTQEQEVLRETEETLKIDSSFVIPNDYPTASDSINNGTPMVLSAPRMPITKVFHDIVKDLGFGSDDPKEQANWMGRLRGMMNGRAASKTAQVS</sequence>
<gene>
    <name evidence="5" type="ORF">PPG34_01500</name>
</gene>
<name>A0ABU3K3R3_9BACT</name>
<evidence type="ECO:0000259" key="4">
    <source>
        <dbReference type="Pfam" id="PF13614"/>
    </source>
</evidence>
<reference evidence="5 6" key="1">
    <citation type="journal article" date="2023" name="ISME J.">
        <title>Cultivation and genomic characterization of novel and ubiquitous marine nitrite-oxidizing bacteria from the Nitrospirales.</title>
        <authorList>
            <person name="Mueller A.J."/>
            <person name="Daebeler A."/>
            <person name="Herbold C.W."/>
            <person name="Kirkegaard R.H."/>
            <person name="Daims H."/>
        </authorList>
    </citation>
    <scope>NUCLEOTIDE SEQUENCE [LARGE SCALE GENOMIC DNA]</scope>
    <source>
        <strain evidence="5 6">EB</strain>
    </source>
</reference>
<accession>A0ABU3K3R3</accession>
<dbReference type="InterPro" id="IPR025669">
    <property type="entry name" value="AAA_dom"/>
</dbReference>
<feature type="domain" description="AAA" evidence="4">
    <location>
        <begin position="151"/>
        <end position="293"/>
    </location>
</feature>
<proteinExistence type="predicted"/>
<evidence type="ECO:0000256" key="1">
    <source>
        <dbReference type="ARBA" id="ARBA00022741"/>
    </source>
</evidence>
<evidence type="ECO:0000313" key="5">
    <source>
        <dbReference type="EMBL" id="MDT7041004.1"/>
    </source>
</evidence>
<dbReference type="Pfam" id="PF13614">
    <property type="entry name" value="AAA_31"/>
    <property type="match status" value="1"/>
</dbReference>
<dbReference type="PANTHER" id="PTHR43384:SF6">
    <property type="entry name" value="SEPTUM SITE-DETERMINING PROTEIN MIND HOMOLOG, CHLOROPLASTIC"/>
    <property type="match status" value="1"/>
</dbReference>
<evidence type="ECO:0000256" key="3">
    <source>
        <dbReference type="SAM" id="MobiDB-lite"/>
    </source>
</evidence>
<dbReference type="InterPro" id="IPR050625">
    <property type="entry name" value="ParA/MinD_ATPase"/>
</dbReference>
<keyword evidence="1" id="KW-0547">Nucleotide-binding</keyword>
<evidence type="ECO:0000256" key="2">
    <source>
        <dbReference type="ARBA" id="ARBA00022840"/>
    </source>
</evidence>
<evidence type="ECO:0000313" key="6">
    <source>
        <dbReference type="Proteomes" id="UP001250932"/>
    </source>
</evidence>
<organism evidence="5 6">
    <name type="scientific">Candidatus Nitronereus thalassa</name>
    <dbReference type="NCBI Taxonomy" id="3020898"/>
    <lineage>
        <taxon>Bacteria</taxon>
        <taxon>Pseudomonadati</taxon>
        <taxon>Nitrospirota</taxon>
        <taxon>Nitrospiria</taxon>
        <taxon>Nitrospirales</taxon>
        <taxon>Nitrospiraceae</taxon>
        <taxon>Candidatus Nitronereus</taxon>
    </lineage>
</organism>
<keyword evidence="2" id="KW-0067">ATP-binding</keyword>
<dbReference type="Gene3D" id="3.40.50.300">
    <property type="entry name" value="P-loop containing nucleotide triphosphate hydrolases"/>
    <property type="match status" value="1"/>
</dbReference>
<dbReference type="Proteomes" id="UP001250932">
    <property type="component" value="Unassembled WGS sequence"/>
</dbReference>
<keyword evidence="6" id="KW-1185">Reference proteome</keyword>
<dbReference type="Gene3D" id="3.40.50.2300">
    <property type="match status" value="1"/>
</dbReference>